<gene>
    <name evidence="2" type="ORF">ALQ08_101800</name>
    <name evidence="1" type="ORF">ALQ28_101658</name>
</gene>
<dbReference type="Proteomes" id="UP000267908">
    <property type="component" value="Unassembled WGS sequence"/>
</dbReference>
<organism evidence="1 3">
    <name type="scientific">Pseudomonas syringae pv. delphinii</name>
    <dbReference type="NCBI Taxonomy" id="192088"/>
    <lineage>
        <taxon>Bacteria</taxon>
        <taxon>Pseudomonadati</taxon>
        <taxon>Pseudomonadota</taxon>
        <taxon>Gammaproteobacteria</taxon>
        <taxon>Pseudomonadales</taxon>
        <taxon>Pseudomonadaceae</taxon>
        <taxon>Pseudomonas</taxon>
    </lineage>
</organism>
<evidence type="ECO:0000313" key="3">
    <source>
        <dbReference type="Proteomes" id="UP000267908"/>
    </source>
</evidence>
<evidence type="ECO:0000313" key="1">
    <source>
        <dbReference type="EMBL" id="RMP11622.1"/>
    </source>
</evidence>
<protein>
    <submittedName>
        <fullName evidence="1">Uncharacterized protein</fullName>
    </submittedName>
</protein>
<accession>A0A0N8RF66</accession>
<name>A0A0N8RF66_9PSED</name>
<comment type="caution">
    <text evidence="1">The sequence shown here is derived from an EMBL/GenBank/DDBJ whole genome shotgun (WGS) entry which is preliminary data.</text>
</comment>
<dbReference type="EMBL" id="RBRA01000164">
    <property type="protein sequence ID" value="RMQ23498.1"/>
    <property type="molecule type" value="Genomic_DNA"/>
</dbReference>
<evidence type="ECO:0000313" key="4">
    <source>
        <dbReference type="Proteomes" id="UP000269044"/>
    </source>
</evidence>
<dbReference type="Proteomes" id="UP000269044">
    <property type="component" value="Unassembled WGS sequence"/>
</dbReference>
<evidence type="ECO:0000313" key="2">
    <source>
        <dbReference type="EMBL" id="RMQ23498.1"/>
    </source>
</evidence>
<reference evidence="3 4" key="1">
    <citation type="submission" date="2018-08" db="EMBL/GenBank/DDBJ databases">
        <title>Recombination of ecologically and evolutionarily significant loci maintains genetic cohesion in the Pseudomonas syringae species complex.</title>
        <authorList>
            <person name="Dillon M."/>
            <person name="Thakur S."/>
            <person name="Almeida R.N.D."/>
            <person name="Weir B.S."/>
            <person name="Guttman D.S."/>
        </authorList>
    </citation>
    <scope>NUCLEOTIDE SEQUENCE [LARGE SCALE GENOMIC DNA]</scope>
    <source>
        <strain evidence="2 4">ICMP 13052</strain>
        <strain evidence="1 3">ICMP 4330</strain>
    </source>
</reference>
<dbReference type="AlphaFoldDB" id="A0A0N8RF66"/>
<sequence>MSIALRCVMTPPLPNCTDQNLRATLFLYQRPRTFRTTHDCDPGQLKKTHWLQKKISRHREGVQPRQHGIKPGVGVSGYNVASAFEHFRTDALCFMSFTDVHTHPFE</sequence>
<proteinExistence type="predicted"/>
<dbReference type="EMBL" id="RBQG01000195">
    <property type="protein sequence ID" value="RMP11622.1"/>
    <property type="molecule type" value="Genomic_DNA"/>
</dbReference>